<proteinExistence type="predicted"/>
<organism evidence="1 2">
    <name type="scientific">Streptococcus suis</name>
    <dbReference type="NCBI Taxonomy" id="1307"/>
    <lineage>
        <taxon>Bacteria</taxon>
        <taxon>Bacillati</taxon>
        <taxon>Bacillota</taxon>
        <taxon>Bacilli</taxon>
        <taxon>Lactobacillales</taxon>
        <taxon>Streptococcaceae</taxon>
        <taxon>Streptococcus</taxon>
    </lineage>
</organism>
<dbReference type="AlphaFoldDB" id="A0A4T2H4B5"/>
<dbReference type="Proteomes" id="UP000305785">
    <property type="component" value="Unassembled WGS sequence"/>
</dbReference>
<protein>
    <submittedName>
        <fullName evidence="1">Uncharacterized protein</fullName>
    </submittedName>
</protein>
<accession>A0A4T2H4B5</accession>
<evidence type="ECO:0000313" key="1">
    <source>
        <dbReference type="EMBL" id="TII06908.1"/>
    </source>
</evidence>
<sequence>MKLSKPTAKCWFFCLYSKKTNKNKTKYVDFMFVWLYNLNIKSENAFLSFAKQRFSATYGYNFLFLLGDRL</sequence>
<name>A0A4T2H4B5_STRSU</name>
<gene>
    <name evidence="1" type="ORF">FAJ36_02250</name>
</gene>
<reference evidence="1 2" key="1">
    <citation type="submission" date="2019-04" db="EMBL/GenBank/DDBJ databases">
        <title>Genome analysis of Streptococcus suis strain WUSS330.</title>
        <authorList>
            <person name="Chen H."/>
            <person name="Gao X."/>
            <person name="Wu Z."/>
        </authorList>
    </citation>
    <scope>NUCLEOTIDE SEQUENCE [LARGE SCALE GENOMIC DNA]</scope>
    <source>
        <strain evidence="1 2">WUSS330</strain>
    </source>
</reference>
<comment type="caution">
    <text evidence="1">The sequence shown here is derived from an EMBL/GenBank/DDBJ whole genome shotgun (WGS) entry which is preliminary data.</text>
</comment>
<evidence type="ECO:0000313" key="2">
    <source>
        <dbReference type="Proteomes" id="UP000305785"/>
    </source>
</evidence>
<dbReference type="EMBL" id="SSXN01000002">
    <property type="protein sequence ID" value="TII06908.1"/>
    <property type="molecule type" value="Genomic_DNA"/>
</dbReference>